<keyword evidence="8" id="KW-1185">Reference proteome</keyword>
<evidence type="ECO:0000259" key="6">
    <source>
        <dbReference type="Pfam" id="PF00889"/>
    </source>
</evidence>
<dbReference type="InterPro" id="IPR018101">
    <property type="entry name" value="Transl_elong_Ts_CS"/>
</dbReference>
<dbReference type="Proteomes" id="UP001594351">
    <property type="component" value="Unassembled WGS sequence"/>
</dbReference>
<keyword evidence="5" id="KW-0963">Cytoplasm</keyword>
<evidence type="ECO:0000256" key="5">
    <source>
        <dbReference type="HAMAP-Rule" id="MF_00050"/>
    </source>
</evidence>
<evidence type="ECO:0000313" key="7">
    <source>
        <dbReference type="EMBL" id="MFC1850290.1"/>
    </source>
</evidence>
<name>A0ABV6YVU3_UNCC1</name>
<dbReference type="Gene3D" id="3.30.479.20">
    <property type="entry name" value="Elongation factor Ts, dimerisation domain"/>
    <property type="match status" value="1"/>
</dbReference>
<comment type="subcellular location">
    <subcellularLocation>
        <location evidence="5">Cytoplasm</location>
    </subcellularLocation>
</comment>
<feature type="domain" description="Translation elongation factor EFTs/EF1B dimerisation" evidence="6">
    <location>
        <begin position="54"/>
        <end position="197"/>
    </location>
</feature>
<feature type="region of interest" description="Involved in Mg(2+) ion dislocation from EF-Tu" evidence="5">
    <location>
        <begin position="81"/>
        <end position="84"/>
    </location>
</feature>
<evidence type="ECO:0000256" key="1">
    <source>
        <dbReference type="ARBA" id="ARBA00005532"/>
    </source>
</evidence>
<dbReference type="EMBL" id="JBHPBY010000089">
    <property type="protein sequence ID" value="MFC1850290.1"/>
    <property type="molecule type" value="Genomic_DNA"/>
</dbReference>
<comment type="caution">
    <text evidence="7">The sequence shown here is derived from an EMBL/GenBank/DDBJ whole genome shotgun (WGS) entry which is preliminary data.</text>
</comment>
<organism evidence="7 8">
    <name type="scientific">candidate division CSSED10-310 bacterium</name>
    <dbReference type="NCBI Taxonomy" id="2855610"/>
    <lineage>
        <taxon>Bacteria</taxon>
        <taxon>Bacteria division CSSED10-310</taxon>
    </lineage>
</organism>
<keyword evidence="3 5" id="KW-0251">Elongation factor</keyword>
<reference evidence="7 8" key="1">
    <citation type="submission" date="2024-09" db="EMBL/GenBank/DDBJ databases">
        <title>Laminarin stimulates single cell rates of sulfate reduction while oxygen inhibits transcriptomic activity in coastal marine sediment.</title>
        <authorList>
            <person name="Lindsay M."/>
            <person name="Orcutt B."/>
            <person name="Emerson D."/>
            <person name="Stepanauskas R."/>
            <person name="D'Angelo T."/>
        </authorList>
    </citation>
    <scope>NUCLEOTIDE SEQUENCE [LARGE SCALE GENOMIC DNA]</scope>
    <source>
        <strain evidence="7">SAG AM-311-K15</strain>
    </source>
</reference>
<evidence type="ECO:0000256" key="2">
    <source>
        <dbReference type="ARBA" id="ARBA00016956"/>
    </source>
</evidence>
<dbReference type="NCBIfam" id="TIGR00116">
    <property type="entry name" value="tsf"/>
    <property type="match status" value="2"/>
</dbReference>
<dbReference type="CDD" id="cd14275">
    <property type="entry name" value="UBA_EF-Ts"/>
    <property type="match status" value="1"/>
</dbReference>
<proteinExistence type="inferred from homology"/>
<dbReference type="SUPFAM" id="SSF54713">
    <property type="entry name" value="Elongation factor Ts (EF-Ts), dimerisation domain"/>
    <property type="match status" value="1"/>
</dbReference>
<evidence type="ECO:0000256" key="4">
    <source>
        <dbReference type="ARBA" id="ARBA00022917"/>
    </source>
</evidence>
<dbReference type="Gene3D" id="1.10.8.10">
    <property type="entry name" value="DNA helicase RuvA subunit, C-terminal domain"/>
    <property type="match status" value="1"/>
</dbReference>
<dbReference type="SUPFAM" id="SSF46934">
    <property type="entry name" value="UBA-like"/>
    <property type="match status" value="1"/>
</dbReference>
<dbReference type="PANTHER" id="PTHR11741">
    <property type="entry name" value="ELONGATION FACTOR TS"/>
    <property type="match status" value="1"/>
</dbReference>
<comment type="similarity">
    <text evidence="1 5">Belongs to the EF-Ts family.</text>
</comment>
<sequence length="199" mass="22509">MNITAELVKKLRGKTGAGVMDCKEALTKSEGDIEKAIDYLRKKGIDTASKKAGRQTTEGQIGSYIHTGGKIGVLVDIRCETDFVAKTDEFKTLVKEIAMHVAALAPRFIGQEDVRQEVLEKEREILRVQAEKSGKPAKIIDKIVDGRLNKFYQDNCLLEQSYFREPEITINDLVKRYIAQLGENMKIQRFTRFQVGEEL</sequence>
<dbReference type="InterPro" id="IPR014039">
    <property type="entry name" value="Transl_elong_EFTs/EF1B_dimer"/>
</dbReference>
<keyword evidence="4 5" id="KW-0648">Protein biosynthesis</keyword>
<dbReference type="Pfam" id="PF00889">
    <property type="entry name" value="EF_TS"/>
    <property type="match status" value="1"/>
</dbReference>
<dbReference type="InterPro" id="IPR009060">
    <property type="entry name" value="UBA-like_sf"/>
</dbReference>
<protein>
    <recommendedName>
        <fullName evidence="2 5">Elongation factor Ts</fullName>
        <shortName evidence="5">EF-Ts</shortName>
    </recommendedName>
</protein>
<dbReference type="InterPro" id="IPR001816">
    <property type="entry name" value="Transl_elong_EFTs/EF1B"/>
</dbReference>
<comment type="function">
    <text evidence="5">Associates with the EF-Tu.GDP complex and induces the exchange of GDP to GTP. It remains bound to the aminoacyl-tRNA.EF-Tu.GTP complex up to the GTP hydrolysis stage on the ribosome.</text>
</comment>
<dbReference type="HAMAP" id="MF_00050">
    <property type="entry name" value="EF_Ts"/>
    <property type="match status" value="1"/>
</dbReference>
<accession>A0ABV6YVU3</accession>
<gene>
    <name evidence="5 7" type="primary">tsf</name>
    <name evidence="7" type="ORF">ACFL27_08875</name>
</gene>
<evidence type="ECO:0000256" key="3">
    <source>
        <dbReference type="ARBA" id="ARBA00022768"/>
    </source>
</evidence>
<dbReference type="InterPro" id="IPR036402">
    <property type="entry name" value="EF-Ts_dimer_sf"/>
</dbReference>
<evidence type="ECO:0000313" key="8">
    <source>
        <dbReference type="Proteomes" id="UP001594351"/>
    </source>
</evidence>
<dbReference type="PROSITE" id="PS01126">
    <property type="entry name" value="EF_TS_1"/>
    <property type="match status" value="1"/>
</dbReference>
<dbReference type="Gene3D" id="1.10.286.20">
    <property type="match status" value="1"/>
</dbReference>
<dbReference type="GO" id="GO:0003746">
    <property type="term" value="F:translation elongation factor activity"/>
    <property type="evidence" value="ECO:0007669"/>
    <property type="project" value="UniProtKB-KW"/>
</dbReference>
<dbReference type="PANTHER" id="PTHR11741:SF0">
    <property type="entry name" value="ELONGATION FACTOR TS, MITOCHONDRIAL"/>
    <property type="match status" value="1"/>
</dbReference>